<gene>
    <name evidence="1" type="ORF">ILUMI_10591</name>
</gene>
<reference evidence="1" key="1">
    <citation type="submission" date="2019-08" db="EMBL/GenBank/DDBJ databases">
        <title>The genome of the North American firefly Photinus pyralis.</title>
        <authorList>
            <consortium name="Photinus pyralis genome working group"/>
            <person name="Fallon T.R."/>
            <person name="Sander Lower S.E."/>
            <person name="Weng J.-K."/>
        </authorList>
    </citation>
    <scope>NUCLEOTIDE SEQUENCE</scope>
    <source>
        <strain evidence="1">TRF0915ILg1</strain>
        <tissue evidence="1">Whole body</tissue>
    </source>
</reference>
<protein>
    <recommendedName>
        <fullName evidence="3">Reverse transcriptase</fullName>
    </recommendedName>
</protein>
<dbReference type="Proteomes" id="UP000801492">
    <property type="component" value="Unassembled WGS sequence"/>
</dbReference>
<comment type="caution">
    <text evidence="1">The sequence shown here is derived from an EMBL/GenBank/DDBJ whole genome shotgun (WGS) entry which is preliminary data.</text>
</comment>
<sequence>MYRDKDKDSKNFMKEFSNEDIEEYKLDTVPYGTASAPFLAVRTLHRLANDKAIVKSDFYMDDLLTGRNNINELLLLKQELEKMLAHGSFHLYDKGSYPE</sequence>
<evidence type="ECO:0000313" key="1">
    <source>
        <dbReference type="EMBL" id="KAF2895581.1"/>
    </source>
</evidence>
<dbReference type="OrthoDB" id="8052806at2759"/>
<dbReference type="AlphaFoldDB" id="A0A8K0D1X0"/>
<dbReference type="GO" id="GO:0071897">
    <property type="term" value="P:DNA biosynthetic process"/>
    <property type="evidence" value="ECO:0007669"/>
    <property type="project" value="UniProtKB-ARBA"/>
</dbReference>
<keyword evidence="2" id="KW-1185">Reference proteome</keyword>
<evidence type="ECO:0000313" key="2">
    <source>
        <dbReference type="Proteomes" id="UP000801492"/>
    </source>
</evidence>
<proteinExistence type="predicted"/>
<dbReference type="InterPro" id="IPR043502">
    <property type="entry name" value="DNA/RNA_pol_sf"/>
</dbReference>
<dbReference type="EMBL" id="VTPC01005799">
    <property type="protein sequence ID" value="KAF2895581.1"/>
    <property type="molecule type" value="Genomic_DNA"/>
</dbReference>
<name>A0A8K0D1X0_IGNLU</name>
<organism evidence="1 2">
    <name type="scientific">Ignelater luminosus</name>
    <name type="common">Cucubano</name>
    <name type="synonym">Pyrophorus luminosus</name>
    <dbReference type="NCBI Taxonomy" id="2038154"/>
    <lineage>
        <taxon>Eukaryota</taxon>
        <taxon>Metazoa</taxon>
        <taxon>Ecdysozoa</taxon>
        <taxon>Arthropoda</taxon>
        <taxon>Hexapoda</taxon>
        <taxon>Insecta</taxon>
        <taxon>Pterygota</taxon>
        <taxon>Neoptera</taxon>
        <taxon>Endopterygota</taxon>
        <taxon>Coleoptera</taxon>
        <taxon>Polyphaga</taxon>
        <taxon>Elateriformia</taxon>
        <taxon>Elateroidea</taxon>
        <taxon>Elateridae</taxon>
        <taxon>Agrypninae</taxon>
        <taxon>Pyrophorini</taxon>
        <taxon>Ignelater</taxon>
    </lineage>
</organism>
<evidence type="ECO:0008006" key="3">
    <source>
        <dbReference type="Google" id="ProtNLM"/>
    </source>
</evidence>
<dbReference type="SUPFAM" id="SSF56672">
    <property type="entry name" value="DNA/RNA polymerases"/>
    <property type="match status" value="1"/>
</dbReference>
<accession>A0A8K0D1X0</accession>